<dbReference type="GO" id="GO:0005524">
    <property type="term" value="F:ATP binding"/>
    <property type="evidence" value="ECO:0007669"/>
    <property type="project" value="InterPro"/>
</dbReference>
<dbReference type="SUPFAM" id="SSF56112">
    <property type="entry name" value="Protein kinase-like (PK-like)"/>
    <property type="match status" value="1"/>
</dbReference>
<name>A0A397UCF9_9GLOM</name>
<sequence>MIAFTDPALLNDLNSIFTTASDIYSLGVVMWSISSGKFPFENFTNQTDLVNRIVTENIRENSVNGTPKEYLDLYQRCWRLDPEERPSAQDVYTQLKVILQKESHNVDGVTDTIVPNGEVPVIMSDVTNIIVQNDEIPVNTLNQNSSKNLQEAPLDEKKIPKVNRFCKLFCCGRNNHLE</sequence>
<comment type="caution">
    <text evidence="2">The sequence shown here is derived from an EMBL/GenBank/DDBJ whole genome shotgun (WGS) entry which is preliminary data.</text>
</comment>
<dbReference type="GO" id="GO:0007169">
    <property type="term" value="P:cell surface receptor protein tyrosine kinase signaling pathway"/>
    <property type="evidence" value="ECO:0007669"/>
    <property type="project" value="TreeGrafter"/>
</dbReference>
<dbReference type="GO" id="GO:0004714">
    <property type="term" value="F:transmembrane receptor protein tyrosine kinase activity"/>
    <property type="evidence" value="ECO:0007669"/>
    <property type="project" value="TreeGrafter"/>
</dbReference>
<dbReference type="Proteomes" id="UP000266673">
    <property type="component" value="Unassembled WGS sequence"/>
</dbReference>
<dbReference type="AlphaFoldDB" id="A0A397UCF9"/>
<gene>
    <name evidence="2" type="ORF">C2G38_2045643</name>
</gene>
<dbReference type="Gene3D" id="1.10.510.10">
    <property type="entry name" value="Transferase(Phosphotransferase) domain 1"/>
    <property type="match status" value="1"/>
</dbReference>
<keyword evidence="2" id="KW-0808">Transferase</keyword>
<dbReference type="InterPro" id="IPR001245">
    <property type="entry name" value="Ser-Thr/Tyr_kinase_cat_dom"/>
</dbReference>
<dbReference type="InterPro" id="IPR011009">
    <property type="entry name" value="Kinase-like_dom_sf"/>
</dbReference>
<dbReference type="PANTHER" id="PTHR24416">
    <property type="entry name" value="TYROSINE-PROTEIN KINASE RECEPTOR"/>
    <property type="match status" value="1"/>
</dbReference>
<dbReference type="InterPro" id="IPR050122">
    <property type="entry name" value="RTK"/>
</dbReference>
<feature type="domain" description="Protein kinase" evidence="1">
    <location>
        <begin position="1"/>
        <end position="99"/>
    </location>
</feature>
<dbReference type="InterPro" id="IPR000719">
    <property type="entry name" value="Prot_kinase_dom"/>
</dbReference>
<reference evidence="2 3" key="1">
    <citation type="submission" date="2018-06" db="EMBL/GenBank/DDBJ databases">
        <title>Comparative genomics reveals the genomic features of Rhizophagus irregularis, R. cerebriforme, R. diaphanum and Gigaspora rosea, and their symbiotic lifestyle signature.</title>
        <authorList>
            <person name="Morin E."/>
            <person name="San Clemente H."/>
            <person name="Chen E.C.H."/>
            <person name="De La Providencia I."/>
            <person name="Hainaut M."/>
            <person name="Kuo A."/>
            <person name="Kohler A."/>
            <person name="Murat C."/>
            <person name="Tang N."/>
            <person name="Roy S."/>
            <person name="Loubradou J."/>
            <person name="Henrissat B."/>
            <person name="Grigoriev I.V."/>
            <person name="Corradi N."/>
            <person name="Roux C."/>
            <person name="Martin F.M."/>
        </authorList>
    </citation>
    <scope>NUCLEOTIDE SEQUENCE [LARGE SCALE GENOMIC DNA]</scope>
    <source>
        <strain evidence="2 3">DAOM 194757</strain>
    </source>
</reference>
<dbReference type="STRING" id="44941.A0A397UCF9"/>
<dbReference type="Pfam" id="PF07714">
    <property type="entry name" value="PK_Tyr_Ser-Thr"/>
    <property type="match status" value="1"/>
</dbReference>
<evidence type="ECO:0000313" key="3">
    <source>
        <dbReference type="Proteomes" id="UP000266673"/>
    </source>
</evidence>
<accession>A0A397UCF9</accession>
<dbReference type="PROSITE" id="PS50011">
    <property type="entry name" value="PROTEIN_KINASE_DOM"/>
    <property type="match status" value="1"/>
</dbReference>
<dbReference type="GO" id="GO:0005886">
    <property type="term" value="C:plasma membrane"/>
    <property type="evidence" value="ECO:0007669"/>
    <property type="project" value="TreeGrafter"/>
</dbReference>
<dbReference type="OrthoDB" id="2353542at2759"/>
<dbReference type="EMBL" id="QKWP01001590">
    <property type="protein sequence ID" value="RIB07850.1"/>
    <property type="molecule type" value="Genomic_DNA"/>
</dbReference>
<dbReference type="GO" id="GO:0043235">
    <property type="term" value="C:receptor complex"/>
    <property type="evidence" value="ECO:0007669"/>
    <property type="project" value="TreeGrafter"/>
</dbReference>
<evidence type="ECO:0000313" key="2">
    <source>
        <dbReference type="EMBL" id="RIB07850.1"/>
    </source>
</evidence>
<keyword evidence="3" id="KW-1185">Reference proteome</keyword>
<evidence type="ECO:0000259" key="1">
    <source>
        <dbReference type="PROSITE" id="PS50011"/>
    </source>
</evidence>
<proteinExistence type="predicted"/>
<organism evidence="2 3">
    <name type="scientific">Gigaspora rosea</name>
    <dbReference type="NCBI Taxonomy" id="44941"/>
    <lineage>
        <taxon>Eukaryota</taxon>
        <taxon>Fungi</taxon>
        <taxon>Fungi incertae sedis</taxon>
        <taxon>Mucoromycota</taxon>
        <taxon>Glomeromycotina</taxon>
        <taxon>Glomeromycetes</taxon>
        <taxon>Diversisporales</taxon>
        <taxon>Gigasporaceae</taxon>
        <taxon>Gigaspora</taxon>
    </lineage>
</organism>
<dbReference type="PANTHER" id="PTHR24416:SF611">
    <property type="entry name" value="TYROSINE-PROTEIN KINASE TRANSMEMBRANE RECEPTOR ROR"/>
    <property type="match status" value="1"/>
</dbReference>
<protein>
    <submittedName>
        <fullName evidence="2">Kinase-like domain-containing protein</fullName>
    </submittedName>
</protein>
<keyword evidence="2" id="KW-0418">Kinase</keyword>